<sequence length="363" mass="42185">MGDVDDLLTFPLDSDIDVPRIEAEKDVPVNLPQRLTREVPPNDDPIESQVDCILARQQLKVLRQERNDALPPLSTAYRNHLAFKKLKESRQELEDVRKEIQIDPNFLANLHAKETALVDTIAGFEEFLEENDEKRIRATLARAKETKKLYKAQNEYMTGMLTADNIIFLERLLRKLCIHYAPFERFLSEVAATGKRYKKLTDVTDRYDSYNIIAFNGVYETLNGIRKRLAAVYSKYIDEVELMRNKMFTDAMEITSRILVCVNKLKQAEDLLARLAEKTAYWENRLLEFSGFTMAKYGDHAQVAYFIDSFLKQMVQRGEVQPSVFQLSLEEQVALIRDKYFLLKKVLKNVKKTQPNEDEVKSE</sequence>
<name>A0ABD0Y6B1_9HEMI</name>
<keyword evidence="2" id="KW-1185">Reference proteome</keyword>
<evidence type="ECO:0000313" key="2">
    <source>
        <dbReference type="Proteomes" id="UP001558652"/>
    </source>
</evidence>
<reference evidence="1 2" key="1">
    <citation type="submission" date="2024-07" db="EMBL/GenBank/DDBJ databases">
        <title>Chromosome-level genome assembly of the water stick insect Ranatra chinensis (Heteroptera: Nepidae).</title>
        <authorList>
            <person name="Liu X."/>
        </authorList>
    </citation>
    <scope>NUCLEOTIDE SEQUENCE [LARGE SCALE GENOMIC DNA]</scope>
    <source>
        <strain evidence="1">Cailab_2021Rc</strain>
        <tissue evidence="1">Muscle</tissue>
    </source>
</reference>
<organism evidence="1 2">
    <name type="scientific">Ranatra chinensis</name>
    <dbReference type="NCBI Taxonomy" id="642074"/>
    <lineage>
        <taxon>Eukaryota</taxon>
        <taxon>Metazoa</taxon>
        <taxon>Ecdysozoa</taxon>
        <taxon>Arthropoda</taxon>
        <taxon>Hexapoda</taxon>
        <taxon>Insecta</taxon>
        <taxon>Pterygota</taxon>
        <taxon>Neoptera</taxon>
        <taxon>Paraneoptera</taxon>
        <taxon>Hemiptera</taxon>
        <taxon>Heteroptera</taxon>
        <taxon>Panheteroptera</taxon>
        <taxon>Nepomorpha</taxon>
        <taxon>Nepidae</taxon>
        <taxon>Ranatrinae</taxon>
        <taxon>Ranatra</taxon>
    </lineage>
</organism>
<comment type="caution">
    <text evidence="1">The sequence shown here is derived from an EMBL/GenBank/DDBJ whole genome shotgun (WGS) entry which is preliminary data.</text>
</comment>
<dbReference type="EMBL" id="JBFDAA010000013">
    <property type="protein sequence ID" value="KAL1122945.1"/>
    <property type="molecule type" value="Genomic_DNA"/>
</dbReference>
<protein>
    <submittedName>
        <fullName evidence="1">Uncharacterized protein</fullName>
    </submittedName>
</protein>
<dbReference type="AlphaFoldDB" id="A0ABD0Y6B1"/>
<gene>
    <name evidence="1" type="ORF">AAG570_003270</name>
</gene>
<dbReference type="Proteomes" id="UP001558652">
    <property type="component" value="Unassembled WGS sequence"/>
</dbReference>
<evidence type="ECO:0000313" key="1">
    <source>
        <dbReference type="EMBL" id="KAL1122945.1"/>
    </source>
</evidence>
<proteinExistence type="predicted"/>
<accession>A0ABD0Y6B1</accession>